<keyword evidence="6" id="KW-0630">Potassium</keyword>
<dbReference type="EMBL" id="RQTK01000077">
    <property type="protein sequence ID" value="RUS88622.1"/>
    <property type="molecule type" value="Genomic_DNA"/>
</dbReference>
<evidence type="ECO:0000256" key="10">
    <source>
        <dbReference type="ARBA" id="ARBA00023303"/>
    </source>
</evidence>
<evidence type="ECO:0000256" key="8">
    <source>
        <dbReference type="ARBA" id="ARBA00023065"/>
    </source>
</evidence>
<reference evidence="13 14" key="1">
    <citation type="submission" date="2019-01" db="EMBL/GenBank/DDBJ databases">
        <title>A draft genome assembly of the solar-powered sea slug Elysia chlorotica.</title>
        <authorList>
            <person name="Cai H."/>
            <person name="Li Q."/>
            <person name="Fang X."/>
            <person name="Li J."/>
            <person name="Curtis N.E."/>
            <person name="Altenburger A."/>
            <person name="Shibata T."/>
            <person name="Feng M."/>
            <person name="Maeda T."/>
            <person name="Schwartz J.A."/>
            <person name="Shigenobu S."/>
            <person name="Lundholm N."/>
            <person name="Nishiyama T."/>
            <person name="Yang H."/>
            <person name="Hasebe M."/>
            <person name="Li S."/>
            <person name="Pierce S.K."/>
            <person name="Wang J."/>
        </authorList>
    </citation>
    <scope>NUCLEOTIDE SEQUENCE [LARGE SCALE GENOMIC DNA]</scope>
    <source>
        <strain evidence="13">EC2010</strain>
        <tissue evidence="13">Whole organism of an adult</tissue>
    </source>
</reference>
<keyword evidence="10" id="KW-0407">Ion channel</keyword>
<feature type="region of interest" description="Disordered" evidence="11">
    <location>
        <begin position="1"/>
        <end position="39"/>
    </location>
</feature>
<protein>
    <recommendedName>
        <fullName evidence="15">Ion transport domain-containing protein</fullName>
    </recommendedName>
</protein>
<sequence length="252" mass="28624">MERRRRQASEEDGGPTANDLFHLDSDTDSDSSDIPMQVDRPDRAAPMTYYTHELSARGRLRLFFIRNSTTRVACTFFDLTLKIVICAVYVLRVILDDLDSYECGGSPCYSEKGENGTDTNRPDGVNWYPVLWVKRSLALWLVEVILAAVSLSKAGLMVYISTKGHRVQHLLSSTFILEIICTVPILVTLAYPPLLKDLFAPVFINCKLAQRSLQKIYNDLHLTRQKFQTITRTLLQQMIILMTNIICLAFVT</sequence>
<dbReference type="GO" id="GO:0015271">
    <property type="term" value="F:outward rectifier potassium channel activity"/>
    <property type="evidence" value="ECO:0007669"/>
    <property type="project" value="TreeGrafter"/>
</dbReference>
<feature type="transmembrane region" description="Helical" evidence="12">
    <location>
        <begin position="137"/>
        <end position="158"/>
    </location>
</feature>
<evidence type="ECO:0000256" key="6">
    <source>
        <dbReference type="ARBA" id="ARBA00022958"/>
    </source>
</evidence>
<dbReference type="GO" id="GO:0005886">
    <property type="term" value="C:plasma membrane"/>
    <property type="evidence" value="ECO:0007669"/>
    <property type="project" value="TreeGrafter"/>
</dbReference>
<evidence type="ECO:0000256" key="3">
    <source>
        <dbReference type="ARBA" id="ARBA00022538"/>
    </source>
</evidence>
<keyword evidence="3" id="KW-0633">Potassium transport</keyword>
<name>A0A433U470_ELYCH</name>
<keyword evidence="7 12" id="KW-1133">Transmembrane helix</keyword>
<dbReference type="GO" id="GO:0005228">
    <property type="term" value="F:intracellular sodium-activated potassium channel activity"/>
    <property type="evidence" value="ECO:0007669"/>
    <property type="project" value="TreeGrafter"/>
</dbReference>
<gene>
    <name evidence="13" type="ORF">EGW08_003581</name>
</gene>
<feature type="transmembrane region" description="Helical" evidence="12">
    <location>
        <begin position="234"/>
        <end position="251"/>
    </location>
</feature>
<evidence type="ECO:0000256" key="5">
    <source>
        <dbReference type="ARBA" id="ARBA00022826"/>
    </source>
</evidence>
<evidence type="ECO:0000256" key="7">
    <source>
        <dbReference type="ARBA" id="ARBA00022989"/>
    </source>
</evidence>
<dbReference type="Proteomes" id="UP000271974">
    <property type="component" value="Unassembled WGS sequence"/>
</dbReference>
<proteinExistence type="predicted"/>
<dbReference type="InterPro" id="IPR047871">
    <property type="entry name" value="K_chnl_Slo-like"/>
</dbReference>
<evidence type="ECO:0000313" key="13">
    <source>
        <dbReference type="EMBL" id="RUS88622.1"/>
    </source>
</evidence>
<accession>A0A433U470</accession>
<evidence type="ECO:0000256" key="4">
    <source>
        <dbReference type="ARBA" id="ARBA00022692"/>
    </source>
</evidence>
<evidence type="ECO:0000313" key="14">
    <source>
        <dbReference type="Proteomes" id="UP000271974"/>
    </source>
</evidence>
<keyword evidence="14" id="KW-1185">Reference proteome</keyword>
<keyword evidence="4 12" id="KW-0812">Transmembrane</keyword>
<dbReference type="PANTHER" id="PTHR10027:SF10">
    <property type="entry name" value="SLOWPOKE 2, ISOFORM D"/>
    <property type="match status" value="1"/>
</dbReference>
<evidence type="ECO:0000256" key="11">
    <source>
        <dbReference type="SAM" id="MobiDB-lite"/>
    </source>
</evidence>
<keyword evidence="5" id="KW-0631">Potassium channel</keyword>
<keyword evidence="9 12" id="KW-0472">Membrane</keyword>
<comment type="subcellular location">
    <subcellularLocation>
        <location evidence="1">Membrane</location>
        <topology evidence="1">Multi-pass membrane protein</topology>
    </subcellularLocation>
</comment>
<feature type="transmembrane region" description="Helical" evidence="12">
    <location>
        <begin position="170"/>
        <end position="191"/>
    </location>
</feature>
<evidence type="ECO:0000256" key="2">
    <source>
        <dbReference type="ARBA" id="ARBA00022448"/>
    </source>
</evidence>
<organism evidence="13 14">
    <name type="scientific">Elysia chlorotica</name>
    <name type="common">Eastern emerald elysia</name>
    <name type="synonym">Sea slug</name>
    <dbReference type="NCBI Taxonomy" id="188477"/>
    <lineage>
        <taxon>Eukaryota</taxon>
        <taxon>Metazoa</taxon>
        <taxon>Spiralia</taxon>
        <taxon>Lophotrochozoa</taxon>
        <taxon>Mollusca</taxon>
        <taxon>Gastropoda</taxon>
        <taxon>Heterobranchia</taxon>
        <taxon>Euthyneura</taxon>
        <taxon>Panpulmonata</taxon>
        <taxon>Sacoglossa</taxon>
        <taxon>Placobranchoidea</taxon>
        <taxon>Plakobranchidae</taxon>
        <taxon>Elysia</taxon>
    </lineage>
</organism>
<evidence type="ECO:0000256" key="9">
    <source>
        <dbReference type="ARBA" id="ARBA00023136"/>
    </source>
</evidence>
<evidence type="ECO:0000256" key="12">
    <source>
        <dbReference type="SAM" id="Phobius"/>
    </source>
</evidence>
<evidence type="ECO:0000256" key="1">
    <source>
        <dbReference type="ARBA" id="ARBA00004141"/>
    </source>
</evidence>
<keyword evidence="8" id="KW-0406">Ion transport</keyword>
<comment type="caution">
    <text evidence="13">The sequence shown here is derived from an EMBL/GenBank/DDBJ whole genome shotgun (WGS) entry which is preliminary data.</text>
</comment>
<dbReference type="AlphaFoldDB" id="A0A433U470"/>
<feature type="transmembrane region" description="Helical" evidence="12">
    <location>
        <begin position="69"/>
        <end position="91"/>
    </location>
</feature>
<dbReference type="OrthoDB" id="6093597at2759"/>
<dbReference type="PANTHER" id="PTHR10027">
    <property type="entry name" value="CALCIUM-ACTIVATED POTASSIUM CHANNEL ALPHA CHAIN"/>
    <property type="match status" value="1"/>
</dbReference>
<evidence type="ECO:0008006" key="15">
    <source>
        <dbReference type="Google" id="ProtNLM"/>
    </source>
</evidence>
<keyword evidence="2" id="KW-0813">Transport</keyword>